<keyword evidence="1" id="KW-0812">Transmembrane</keyword>
<name>A0AAD6GNN3_9EURO</name>
<dbReference type="AlphaFoldDB" id="A0AAD6GNN3"/>
<keyword evidence="1" id="KW-1133">Transmembrane helix</keyword>
<organism evidence="2 3">
    <name type="scientific">Penicillium hetheringtonii</name>
    <dbReference type="NCBI Taxonomy" id="911720"/>
    <lineage>
        <taxon>Eukaryota</taxon>
        <taxon>Fungi</taxon>
        <taxon>Dikarya</taxon>
        <taxon>Ascomycota</taxon>
        <taxon>Pezizomycotina</taxon>
        <taxon>Eurotiomycetes</taxon>
        <taxon>Eurotiomycetidae</taxon>
        <taxon>Eurotiales</taxon>
        <taxon>Aspergillaceae</taxon>
        <taxon>Penicillium</taxon>
    </lineage>
</organism>
<feature type="transmembrane region" description="Helical" evidence="1">
    <location>
        <begin position="20"/>
        <end position="46"/>
    </location>
</feature>
<gene>
    <name evidence="2" type="ORF">N7450_007919</name>
</gene>
<accession>A0AAD6GNN3</accession>
<keyword evidence="3" id="KW-1185">Reference proteome</keyword>
<keyword evidence="1" id="KW-0472">Membrane</keyword>
<protein>
    <submittedName>
        <fullName evidence="2">Uncharacterized protein</fullName>
    </submittedName>
</protein>
<reference evidence="2 3" key="1">
    <citation type="journal article" date="2023" name="IMA Fungus">
        <title>Comparative genomic study of the Penicillium genus elucidates a diverse pangenome and 15 lateral gene transfer events.</title>
        <authorList>
            <person name="Petersen C."/>
            <person name="Sorensen T."/>
            <person name="Nielsen M.R."/>
            <person name="Sondergaard T.E."/>
            <person name="Sorensen J.L."/>
            <person name="Fitzpatrick D.A."/>
            <person name="Frisvad J.C."/>
            <person name="Nielsen K.L."/>
        </authorList>
    </citation>
    <scope>NUCLEOTIDE SEQUENCE [LARGE SCALE GENOMIC DNA]</scope>
    <source>
        <strain evidence="2 3">IBT 29057</strain>
    </source>
</reference>
<dbReference type="Proteomes" id="UP001216150">
    <property type="component" value="Unassembled WGS sequence"/>
</dbReference>
<sequence>MTRQLGTDPISFHGKNDAHWISGSFKLVAIAVVLTTVMVALGGLVLEGLENADELKLEEDLAGFASTP</sequence>
<evidence type="ECO:0000313" key="3">
    <source>
        <dbReference type="Proteomes" id="UP001216150"/>
    </source>
</evidence>
<evidence type="ECO:0000256" key="1">
    <source>
        <dbReference type="SAM" id="Phobius"/>
    </source>
</evidence>
<comment type="caution">
    <text evidence="2">The sequence shown here is derived from an EMBL/GenBank/DDBJ whole genome shotgun (WGS) entry which is preliminary data.</text>
</comment>
<dbReference type="EMBL" id="JAQJAC010000007">
    <property type="protein sequence ID" value="KAJ5579052.1"/>
    <property type="molecule type" value="Genomic_DNA"/>
</dbReference>
<evidence type="ECO:0000313" key="2">
    <source>
        <dbReference type="EMBL" id="KAJ5579052.1"/>
    </source>
</evidence>
<proteinExistence type="predicted"/>